<comment type="caution">
    <text evidence="2">The sequence shown here is derived from an EMBL/GenBank/DDBJ whole genome shotgun (WGS) entry which is preliminary data.</text>
</comment>
<dbReference type="Gene3D" id="3.10.180.10">
    <property type="entry name" value="2,3-Dihydroxybiphenyl 1,2-Dioxygenase, domain 1"/>
    <property type="match status" value="1"/>
</dbReference>
<evidence type="ECO:0000313" key="2">
    <source>
        <dbReference type="EMBL" id="MFD0726117.1"/>
    </source>
</evidence>
<dbReference type="InterPro" id="IPR004360">
    <property type="entry name" value="Glyas_Fos-R_dOase_dom"/>
</dbReference>
<keyword evidence="3" id="KW-1185">Reference proteome</keyword>
<sequence length="127" mass="13153">MLVNAKVGAIVFFVGVLDRSVAFYRDTLGLPVAELEGHDGPFALAELGDLSLVFIQRPAKAGDSPVVVFSLDGGIDDYAEALAGKGVEIVVPVSEAPDGGLTLDFLDPDGNVLSLYQPQGAPRGRAG</sequence>
<organism evidence="2 3">
    <name type="scientific">Lysobacter brunescens</name>
    <dbReference type="NCBI Taxonomy" id="262323"/>
    <lineage>
        <taxon>Bacteria</taxon>
        <taxon>Pseudomonadati</taxon>
        <taxon>Pseudomonadota</taxon>
        <taxon>Gammaproteobacteria</taxon>
        <taxon>Lysobacterales</taxon>
        <taxon>Lysobacteraceae</taxon>
        <taxon>Lysobacter</taxon>
    </lineage>
</organism>
<dbReference type="Proteomes" id="UP001597110">
    <property type="component" value="Unassembled WGS sequence"/>
</dbReference>
<reference evidence="3" key="1">
    <citation type="journal article" date="2019" name="Int. J. Syst. Evol. Microbiol.">
        <title>The Global Catalogue of Microorganisms (GCM) 10K type strain sequencing project: providing services to taxonomists for standard genome sequencing and annotation.</title>
        <authorList>
            <consortium name="The Broad Institute Genomics Platform"/>
            <consortium name="The Broad Institute Genome Sequencing Center for Infectious Disease"/>
            <person name="Wu L."/>
            <person name="Ma J."/>
        </authorList>
    </citation>
    <scope>NUCLEOTIDE SEQUENCE [LARGE SCALE GENOMIC DNA]</scope>
    <source>
        <strain evidence="3">CCUG 55585</strain>
    </source>
</reference>
<dbReference type="SUPFAM" id="SSF54593">
    <property type="entry name" value="Glyoxalase/Bleomycin resistance protein/Dihydroxybiphenyl dioxygenase"/>
    <property type="match status" value="1"/>
</dbReference>
<dbReference type="EMBL" id="JBHTIF010000001">
    <property type="protein sequence ID" value="MFD0726117.1"/>
    <property type="molecule type" value="Genomic_DNA"/>
</dbReference>
<proteinExistence type="predicted"/>
<name>A0ABW2YEF5_9GAMM</name>
<protein>
    <submittedName>
        <fullName evidence="2">VOC family protein</fullName>
    </submittedName>
</protein>
<accession>A0ABW2YEF5</accession>
<dbReference type="Pfam" id="PF00903">
    <property type="entry name" value="Glyoxalase"/>
    <property type="match status" value="1"/>
</dbReference>
<dbReference type="InterPro" id="IPR029068">
    <property type="entry name" value="Glyas_Bleomycin-R_OHBP_Dase"/>
</dbReference>
<dbReference type="InterPro" id="IPR037523">
    <property type="entry name" value="VOC_core"/>
</dbReference>
<dbReference type="PROSITE" id="PS51819">
    <property type="entry name" value="VOC"/>
    <property type="match status" value="1"/>
</dbReference>
<feature type="domain" description="VOC" evidence="1">
    <location>
        <begin position="6"/>
        <end position="118"/>
    </location>
</feature>
<evidence type="ECO:0000259" key="1">
    <source>
        <dbReference type="PROSITE" id="PS51819"/>
    </source>
</evidence>
<evidence type="ECO:0000313" key="3">
    <source>
        <dbReference type="Proteomes" id="UP001597110"/>
    </source>
</evidence>
<gene>
    <name evidence="2" type="ORF">ACFQ0E_10995</name>
</gene>
<dbReference type="RefSeq" id="WP_386823677.1">
    <property type="nucleotide sequence ID" value="NZ_JBHTIF010000001.1"/>
</dbReference>